<dbReference type="SUPFAM" id="SSF144091">
    <property type="entry name" value="Rhomboid-like"/>
    <property type="match status" value="1"/>
</dbReference>
<feature type="region of interest" description="Disordered" evidence="5">
    <location>
        <begin position="142"/>
        <end position="175"/>
    </location>
</feature>
<dbReference type="GO" id="GO:0016020">
    <property type="term" value="C:membrane"/>
    <property type="evidence" value="ECO:0007669"/>
    <property type="project" value="UniProtKB-SubCell"/>
</dbReference>
<evidence type="ECO:0000256" key="3">
    <source>
        <dbReference type="ARBA" id="ARBA00022989"/>
    </source>
</evidence>
<dbReference type="EMBL" id="CP014502">
    <property type="protein sequence ID" value="ANB14033.1"/>
    <property type="molecule type" value="Genomic_DNA"/>
</dbReference>
<evidence type="ECO:0000256" key="6">
    <source>
        <dbReference type="SAM" id="Phobius"/>
    </source>
</evidence>
<keyword evidence="4 6" id="KW-0472">Membrane</keyword>
<dbReference type="GeneID" id="30037180"/>
<dbReference type="Gene3D" id="1.20.1540.10">
    <property type="entry name" value="Rhomboid-like"/>
    <property type="match status" value="1"/>
</dbReference>
<comment type="subcellular location">
    <subcellularLocation>
        <location evidence="1">Membrane</location>
        <topology evidence="1">Multi-pass membrane protein</topology>
    </subcellularLocation>
</comment>
<name>A0A167EFZ2_9ASCO</name>
<evidence type="ECO:0000256" key="5">
    <source>
        <dbReference type="SAM" id="MobiDB-lite"/>
    </source>
</evidence>
<proteinExistence type="predicted"/>
<evidence type="ECO:0000256" key="1">
    <source>
        <dbReference type="ARBA" id="ARBA00004141"/>
    </source>
</evidence>
<keyword evidence="2 6" id="KW-0812">Transmembrane</keyword>
<evidence type="ECO:0000259" key="7">
    <source>
        <dbReference type="Pfam" id="PF01694"/>
    </source>
</evidence>
<dbReference type="KEGG" id="slb:AWJ20_4989"/>
<keyword evidence="3 6" id="KW-1133">Transmembrane helix</keyword>
<dbReference type="OrthoDB" id="10257275at2759"/>
<protein>
    <submittedName>
        <fullName evidence="8">Rbd2p</fullName>
    </submittedName>
</protein>
<feature type="transmembrane region" description="Helical" evidence="6">
    <location>
        <begin position="20"/>
        <end position="42"/>
    </location>
</feature>
<dbReference type="GO" id="GO:0004252">
    <property type="term" value="F:serine-type endopeptidase activity"/>
    <property type="evidence" value="ECO:0007669"/>
    <property type="project" value="InterPro"/>
</dbReference>
<gene>
    <name evidence="8" type="primary">RBD2</name>
    <name evidence="8" type="ORF">AWJ20_4989</name>
</gene>
<accession>A0A167EFZ2</accession>
<dbReference type="InterPro" id="IPR022764">
    <property type="entry name" value="Peptidase_S54_rhomboid_dom"/>
</dbReference>
<evidence type="ECO:0000256" key="4">
    <source>
        <dbReference type="ARBA" id="ARBA00023136"/>
    </source>
</evidence>
<evidence type="ECO:0000256" key="2">
    <source>
        <dbReference type="ARBA" id="ARBA00022692"/>
    </source>
</evidence>
<dbReference type="AlphaFoldDB" id="A0A167EFZ2"/>
<dbReference type="Pfam" id="PF01694">
    <property type="entry name" value="Rhomboid"/>
    <property type="match status" value="1"/>
</dbReference>
<dbReference type="InterPro" id="IPR035952">
    <property type="entry name" value="Rhomboid-like_sf"/>
</dbReference>
<reference evidence="8 9" key="1">
    <citation type="submission" date="2016-02" db="EMBL/GenBank/DDBJ databases">
        <title>Complete genome sequence and transcriptome regulation of the pentose utilising yeast Sugiyamaella lignohabitans.</title>
        <authorList>
            <person name="Bellasio M."/>
            <person name="Peymann A."/>
            <person name="Valli M."/>
            <person name="Sipitzky M."/>
            <person name="Graf A."/>
            <person name="Sauer M."/>
            <person name="Marx H."/>
            <person name="Mattanovich D."/>
        </authorList>
    </citation>
    <scope>NUCLEOTIDE SEQUENCE [LARGE SCALE GENOMIC DNA]</scope>
    <source>
        <strain evidence="8 9">CBS 10342</strain>
    </source>
</reference>
<dbReference type="RefSeq" id="XP_018736510.1">
    <property type="nucleotide sequence ID" value="XM_018882097.1"/>
</dbReference>
<sequence length="175" mass="18626">MIQVLAVVPGVVYCILGLLFFPNAAVAGASGWVFSFLGYFAYQDYRRTPLFNLSATHAIPTWSTPLVPLVMLAIFLPGSSFLGHLLGLLAGWAMALGYLDPLIEPSTKVVEWIEVKLARAIALIPSQFHFIGEVSARESRALARSDPLPTTETPVAATAGAGTQSFSGPGHVLGQ</sequence>
<keyword evidence="9" id="KW-1185">Reference proteome</keyword>
<evidence type="ECO:0000313" key="9">
    <source>
        <dbReference type="Proteomes" id="UP000189580"/>
    </source>
</evidence>
<feature type="domain" description="Peptidase S54 rhomboid" evidence="7">
    <location>
        <begin position="5"/>
        <end position="98"/>
    </location>
</feature>
<evidence type="ECO:0000313" key="8">
    <source>
        <dbReference type="EMBL" id="ANB14033.1"/>
    </source>
</evidence>
<organism evidence="8 9">
    <name type="scientific">Sugiyamaella lignohabitans</name>
    <dbReference type="NCBI Taxonomy" id="796027"/>
    <lineage>
        <taxon>Eukaryota</taxon>
        <taxon>Fungi</taxon>
        <taxon>Dikarya</taxon>
        <taxon>Ascomycota</taxon>
        <taxon>Saccharomycotina</taxon>
        <taxon>Dipodascomycetes</taxon>
        <taxon>Dipodascales</taxon>
        <taxon>Trichomonascaceae</taxon>
        <taxon>Sugiyamaella</taxon>
    </lineage>
</organism>
<dbReference type="Proteomes" id="UP000189580">
    <property type="component" value="Chromosome d"/>
</dbReference>